<dbReference type="Pfam" id="PF00531">
    <property type="entry name" value="Death"/>
    <property type="match status" value="1"/>
</dbReference>
<dbReference type="SUPFAM" id="SSF47986">
    <property type="entry name" value="DEATH domain"/>
    <property type="match status" value="1"/>
</dbReference>
<dbReference type="Gene3D" id="1.10.533.10">
    <property type="entry name" value="Death Domain, Fas"/>
    <property type="match status" value="1"/>
</dbReference>
<accession>A0AA97JUC3</accession>
<feature type="domain" description="Death" evidence="1">
    <location>
        <begin position="247"/>
        <end position="315"/>
    </location>
</feature>
<dbReference type="AlphaFoldDB" id="A0AA97JUC3"/>
<dbReference type="Proteomes" id="UP001190640">
    <property type="component" value="Chromosome 8"/>
</dbReference>
<gene>
    <name evidence="3" type="primary">LOC129334945</name>
</gene>
<dbReference type="CDD" id="cd01670">
    <property type="entry name" value="Death"/>
    <property type="match status" value="1"/>
</dbReference>
<sequence length="316" mass="36451">MGTHASNFCRNEGLILTEVTDPSQANWIVLHAETCKMTVPEVQRCWSRFLMLQPNQKGNLPRTHFLQTNTPFGQKKRRGEQKLNKKKNLRTFLQQIPVTDDDQITFQTFCNAASWLFKSSLETKLRGLYQILAPGNISKKQLRDLFHELYPKESRRAVNELSSLFLKAVDKNNQGYISEDVFVAWVQNLPQEMVQSILNFPIISPNLTLSKSQISHLSTAAEVEDKQGFNKRQLSEVAMEISAKKRNWKLLASKLGISEEGCFRLEHEHLETVDQILKMLQMWYRMCQEAPLPRLQAALRESGNVDICNKVFHLSF</sequence>
<name>A0AA97JUC3_EUBMA</name>
<dbReference type="SUPFAM" id="SSF47473">
    <property type="entry name" value="EF-hand"/>
    <property type="match status" value="1"/>
</dbReference>
<dbReference type="InterPro" id="IPR011029">
    <property type="entry name" value="DEATH-like_dom_sf"/>
</dbReference>
<dbReference type="RefSeq" id="XP_054843311.1">
    <property type="nucleotide sequence ID" value="XM_054987336.1"/>
</dbReference>
<reference evidence="3" key="1">
    <citation type="submission" date="2025-08" db="UniProtKB">
        <authorList>
            <consortium name="RefSeq"/>
        </authorList>
    </citation>
    <scope>IDENTIFICATION</scope>
    <source>
        <tissue evidence="3">Blood</tissue>
    </source>
</reference>
<dbReference type="PROSITE" id="PS50017">
    <property type="entry name" value="DEATH_DOMAIN"/>
    <property type="match status" value="1"/>
</dbReference>
<evidence type="ECO:0000313" key="3">
    <source>
        <dbReference type="RefSeq" id="XP_054843311.1"/>
    </source>
</evidence>
<evidence type="ECO:0000313" key="2">
    <source>
        <dbReference type="Proteomes" id="UP001190640"/>
    </source>
</evidence>
<dbReference type="KEGG" id="emc:129334945"/>
<proteinExistence type="predicted"/>
<evidence type="ECO:0000259" key="1">
    <source>
        <dbReference type="PROSITE" id="PS50017"/>
    </source>
</evidence>
<organism evidence="2 3">
    <name type="scientific">Eublepharis macularius</name>
    <name type="common">Leopard gecko</name>
    <name type="synonym">Cyrtodactylus macularius</name>
    <dbReference type="NCBI Taxonomy" id="481883"/>
    <lineage>
        <taxon>Eukaryota</taxon>
        <taxon>Metazoa</taxon>
        <taxon>Chordata</taxon>
        <taxon>Craniata</taxon>
        <taxon>Vertebrata</taxon>
        <taxon>Euteleostomi</taxon>
        <taxon>Lepidosauria</taxon>
        <taxon>Squamata</taxon>
        <taxon>Bifurcata</taxon>
        <taxon>Gekkota</taxon>
        <taxon>Eublepharidae</taxon>
        <taxon>Eublepharinae</taxon>
        <taxon>Eublepharis</taxon>
    </lineage>
</organism>
<dbReference type="GO" id="GO:0007165">
    <property type="term" value="P:signal transduction"/>
    <property type="evidence" value="ECO:0007669"/>
    <property type="project" value="InterPro"/>
</dbReference>
<dbReference type="Gene3D" id="1.10.238.10">
    <property type="entry name" value="EF-hand"/>
    <property type="match status" value="1"/>
</dbReference>
<dbReference type="InterPro" id="IPR011992">
    <property type="entry name" value="EF-hand-dom_pair"/>
</dbReference>
<keyword evidence="2" id="KW-1185">Reference proteome</keyword>
<protein>
    <submittedName>
        <fullName evidence="3">Uncharacterized protein LOC129334945</fullName>
    </submittedName>
</protein>
<dbReference type="GeneID" id="129334945"/>
<dbReference type="InterPro" id="IPR000488">
    <property type="entry name" value="Death_dom"/>
</dbReference>